<name>A0ABT7UT02_9FIRM</name>
<evidence type="ECO:0000313" key="2">
    <source>
        <dbReference type="EMBL" id="MDM8202026.1"/>
    </source>
</evidence>
<reference evidence="2 3" key="3">
    <citation type="submission" date="2023-06" db="EMBL/GenBank/DDBJ databases">
        <authorList>
            <person name="Zeman M."/>
            <person name="Kubasova T."/>
            <person name="Jahodarova E."/>
            <person name="Nykrynova M."/>
            <person name="Rychlik I."/>
        </authorList>
    </citation>
    <scope>NUCLEOTIDE SEQUENCE [LARGE SCALE GENOMIC DNA]</scope>
    <source>
        <strain evidence="2 3">ET340</strain>
    </source>
</reference>
<dbReference type="Proteomes" id="UP001529380">
    <property type="component" value="Unassembled WGS sequence"/>
</dbReference>
<dbReference type="Pfam" id="PF14080">
    <property type="entry name" value="DUF4261"/>
    <property type="match status" value="1"/>
</dbReference>
<gene>
    <name evidence="2" type="ORF">QUW08_12105</name>
</gene>
<feature type="domain" description="DUF4261" evidence="1">
    <location>
        <begin position="14"/>
        <end position="65"/>
    </location>
</feature>
<dbReference type="EMBL" id="JAUDCL010000025">
    <property type="protein sequence ID" value="MDM8202026.1"/>
    <property type="molecule type" value="Genomic_DNA"/>
</dbReference>
<keyword evidence="3" id="KW-1185">Reference proteome</keyword>
<organism evidence="2 3">
    <name type="scientific">Allofournierella massiliensis</name>
    <dbReference type="NCBI Taxonomy" id="1650663"/>
    <lineage>
        <taxon>Bacteria</taxon>
        <taxon>Bacillati</taxon>
        <taxon>Bacillota</taxon>
        <taxon>Clostridia</taxon>
        <taxon>Eubacteriales</taxon>
        <taxon>Oscillospiraceae</taxon>
        <taxon>Allofournierella</taxon>
    </lineage>
</organism>
<reference evidence="3" key="2">
    <citation type="submission" date="2023-06" db="EMBL/GenBank/DDBJ databases">
        <title>Identification and characterization of horizontal gene transfer across gut microbiota members of farm animals based on homology search.</title>
        <authorList>
            <person name="Zeman M."/>
            <person name="Kubasova T."/>
            <person name="Jahodarova E."/>
            <person name="Nykrynova M."/>
            <person name="Rychlik I."/>
        </authorList>
    </citation>
    <scope>NUCLEOTIDE SEQUENCE [LARGE SCALE GENOMIC DNA]</scope>
    <source>
        <strain evidence="3">ET340</strain>
    </source>
</reference>
<protein>
    <submittedName>
        <fullName evidence="2">DUF4261 domain-containing protein</fullName>
    </submittedName>
</protein>
<evidence type="ECO:0000259" key="1">
    <source>
        <dbReference type="Pfam" id="PF14080"/>
    </source>
</evidence>
<dbReference type="InterPro" id="IPR025357">
    <property type="entry name" value="DUF4261"/>
</dbReference>
<reference evidence="2 3" key="1">
    <citation type="submission" date="2023-06" db="EMBL/GenBank/DDBJ databases">
        <title>Identification and characterization of horizontal gene transfer across gut microbiota members of farm animals based on homology search.</title>
        <authorList>
            <person name="Schwarzerova J."/>
            <person name="Nykrynova M."/>
            <person name="Jureckova K."/>
            <person name="Cejkova D."/>
            <person name="Rychlik I."/>
        </authorList>
    </citation>
    <scope>NUCLEOTIDE SEQUENCE [LARGE SCALE GENOMIC DNA]</scope>
    <source>
        <strain evidence="2 3">ET340</strain>
    </source>
</reference>
<accession>A0ABT7UT02</accession>
<proteinExistence type="predicted"/>
<comment type="caution">
    <text evidence="2">The sequence shown here is derived from an EMBL/GenBank/DDBJ whole genome shotgun (WGS) entry which is preliminary data.</text>
</comment>
<evidence type="ECO:0000313" key="3">
    <source>
        <dbReference type="Proteomes" id="UP001529380"/>
    </source>
</evidence>
<sequence length="71" mass="8255">MTRVDQILVRRDTYNVVSYILANDKPIQDGETIDGVANVQMYRETQWKCQYEESPIQPPRPVIGIHTGNRH</sequence>